<sequence length="211" mass="25187">MEKFDDNKLFQFVYVSAMRDAVLQKAYEGEKKWLTTEETLEARNKVKEYIDYILEVGFKNQEEHDKKFIETASGVCDVINKKIETNGRNGQFTFGNAQKLINIVCKYFYIISYKDSYVREKFKYCHCPMDSILLENVWSKKKDEIKEQSNMNVNDFKSSWGKENWKINDKENYEVPDRYSIFQDNVRALAQNEGIFPIEYDYKIWGENLEK</sequence>
<evidence type="ECO:0000313" key="1">
    <source>
        <dbReference type="EMBL" id="HJC49252.1"/>
    </source>
</evidence>
<name>A0A9D2PG02_9FIRM</name>
<comment type="caution">
    <text evidence="1">The sequence shown here is derived from an EMBL/GenBank/DDBJ whole genome shotgun (WGS) entry which is preliminary data.</text>
</comment>
<dbReference type="Proteomes" id="UP000823904">
    <property type="component" value="Unassembled WGS sequence"/>
</dbReference>
<dbReference type="AlphaFoldDB" id="A0A9D2PG02"/>
<proteinExistence type="predicted"/>
<accession>A0A9D2PG02</accession>
<protein>
    <submittedName>
        <fullName evidence="1">Uncharacterized protein</fullName>
    </submittedName>
</protein>
<gene>
    <name evidence="1" type="ORF">H9754_01505</name>
</gene>
<reference evidence="1" key="2">
    <citation type="submission" date="2021-04" db="EMBL/GenBank/DDBJ databases">
        <authorList>
            <person name="Gilroy R."/>
        </authorList>
    </citation>
    <scope>NUCLEOTIDE SEQUENCE</scope>
    <source>
        <strain evidence="1">ChiSjej3B21-8574</strain>
    </source>
</reference>
<evidence type="ECO:0000313" key="2">
    <source>
        <dbReference type="Proteomes" id="UP000823904"/>
    </source>
</evidence>
<dbReference type="EMBL" id="DWWD01000009">
    <property type="protein sequence ID" value="HJC49252.1"/>
    <property type="molecule type" value="Genomic_DNA"/>
</dbReference>
<organism evidence="1 2">
    <name type="scientific">Candidatus Anaerostipes avistercoris</name>
    <dbReference type="NCBI Taxonomy" id="2838462"/>
    <lineage>
        <taxon>Bacteria</taxon>
        <taxon>Bacillati</taxon>
        <taxon>Bacillota</taxon>
        <taxon>Clostridia</taxon>
        <taxon>Lachnospirales</taxon>
        <taxon>Lachnospiraceae</taxon>
        <taxon>Anaerostipes</taxon>
    </lineage>
</organism>
<reference evidence="1" key="1">
    <citation type="journal article" date="2021" name="PeerJ">
        <title>Extensive microbial diversity within the chicken gut microbiome revealed by metagenomics and culture.</title>
        <authorList>
            <person name="Gilroy R."/>
            <person name="Ravi A."/>
            <person name="Getino M."/>
            <person name="Pursley I."/>
            <person name="Horton D.L."/>
            <person name="Alikhan N.F."/>
            <person name="Baker D."/>
            <person name="Gharbi K."/>
            <person name="Hall N."/>
            <person name="Watson M."/>
            <person name="Adriaenssens E.M."/>
            <person name="Foster-Nyarko E."/>
            <person name="Jarju S."/>
            <person name="Secka A."/>
            <person name="Antonio M."/>
            <person name="Oren A."/>
            <person name="Chaudhuri R.R."/>
            <person name="La Ragione R."/>
            <person name="Hildebrand F."/>
            <person name="Pallen M.J."/>
        </authorList>
    </citation>
    <scope>NUCLEOTIDE SEQUENCE</scope>
    <source>
        <strain evidence="1">ChiSjej3B21-8574</strain>
    </source>
</reference>